<evidence type="ECO:0000313" key="3">
    <source>
        <dbReference type="Proteomes" id="UP000694287"/>
    </source>
</evidence>
<proteinExistence type="predicted"/>
<dbReference type="Pfam" id="PF00903">
    <property type="entry name" value="Glyoxalase"/>
    <property type="match status" value="1"/>
</dbReference>
<reference evidence="2 3" key="1">
    <citation type="submission" date="2020-11" db="EMBL/GenBank/DDBJ databases">
        <title>Pseudonocardia abyssalis sp. nov. and Pseudonocardia oceani sp. nov., description and phylogenomic analysis of two novel actinomycetes isolated from the deep Southern Ocean.</title>
        <authorList>
            <person name="Parra J."/>
        </authorList>
    </citation>
    <scope>NUCLEOTIDE SEQUENCE [LARGE SCALE GENOMIC DNA]</scope>
    <source>
        <strain evidence="2 3">KRD-168</strain>
    </source>
</reference>
<dbReference type="EMBL" id="JADQDK010000001">
    <property type="protein sequence ID" value="MBW0134057.1"/>
    <property type="molecule type" value="Genomic_DNA"/>
</dbReference>
<dbReference type="PROSITE" id="PS51819">
    <property type="entry name" value="VOC"/>
    <property type="match status" value="1"/>
</dbReference>
<evidence type="ECO:0000259" key="1">
    <source>
        <dbReference type="PROSITE" id="PS51819"/>
    </source>
</evidence>
<protein>
    <submittedName>
        <fullName evidence="2">VOC family protein</fullName>
    </submittedName>
</protein>
<organism evidence="2 3">
    <name type="scientific">Pseudonocardia abyssalis</name>
    <dbReference type="NCBI Taxonomy" id="2792008"/>
    <lineage>
        <taxon>Bacteria</taxon>
        <taxon>Bacillati</taxon>
        <taxon>Actinomycetota</taxon>
        <taxon>Actinomycetes</taxon>
        <taxon>Pseudonocardiales</taxon>
        <taxon>Pseudonocardiaceae</taxon>
        <taxon>Pseudonocardia</taxon>
    </lineage>
</organism>
<gene>
    <name evidence="2" type="ORF">I4I81_07285</name>
</gene>
<dbReference type="InterPro" id="IPR004360">
    <property type="entry name" value="Glyas_Fos-R_dOase_dom"/>
</dbReference>
<dbReference type="RefSeq" id="WP_218603180.1">
    <property type="nucleotide sequence ID" value="NZ_JADQDJ010000110.1"/>
</dbReference>
<comment type="caution">
    <text evidence="2">The sequence shown here is derived from an EMBL/GenBank/DDBJ whole genome shotgun (WGS) entry which is preliminary data.</text>
</comment>
<evidence type="ECO:0000313" key="2">
    <source>
        <dbReference type="EMBL" id="MBW0134057.1"/>
    </source>
</evidence>
<feature type="domain" description="VOC" evidence="1">
    <location>
        <begin position="6"/>
        <end position="127"/>
    </location>
</feature>
<name>A0ABS6UPF4_9PSEU</name>
<dbReference type="Proteomes" id="UP000694287">
    <property type="component" value="Unassembled WGS sequence"/>
</dbReference>
<accession>A0ABS6UPF4</accession>
<sequence>MTTFRGFATLNFFADDVAAAARWYAEVFGAQPYFERPGPDGRPAYIEFRIGDLEAEFGIISSAYRPPAGDLPGGAIMHWAVDDLDGTVARLIGLGATEYLPVQVRGDGFVTASVVDPFGNVLGVMTNVHYLDMLGRTGSPAAV</sequence>
<dbReference type="InterPro" id="IPR037523">
    <property type="entry name" value="VOC_core"/>
</dbReference>
<keyword evidence="3" id="KW-1185">Reference proteome</keyword>